<comment type="caution">
    <text evidence="2">The sequence shown here is derived from an EMBL/GenBank/DDBJ whole genome shotgun (WGS) entry which is preliminary data.</text>
</comment>
<protein>
    <recommendedName>
        <fullName evidence="1">Integrase catalytic domain-containing protein</fullName>
    </recommendedName>
</protein>
<feature type="non-terminal residue" evidence="2">
    <location>
        <position position="1"/>
    </location>
</feature>
<dbReference type="PANTHER" id="PTHR35004">
    <property type="entry name" value="TRANSPOSASE RV3428C-RELATED"/>
    <property type="match status" value="1"/>
</dbReference>
<organism evidence="2">
    <name type="scientific">marine sediment metagenome</name>
    <dbReference type="NCBI Taxonomy" id="412755"/>
    <lineage>
        <taxon>unclassified sequences</taxon>
        <taxon>metagenomes</taxon>
        <taxon>ecological metagenomes</taxon>
    </lineage>
</organism>
<gene>
    <name evidence="2" type="ORF">S03H2_42170</name>
</gene>
<dbReference type="GO" id="GO:0015074">
    <property type="term" value="P:DNA integration"/>
    <property type="evidence" value="ECO:0007669"/>
    <property type="project" value="InterPro"/>
</dbReference>
<feature type="domain" description="Integrase catalytic" evidence="1">
    <location>
        <begin position="56"/>
        <end position="158"/>
    </location>
</feature>
<accession>X1J113</accession>
<dbReference type="Pfam" id="PF22483">
    <property type="entry name" value="Mu-transpos_C_2"/>
    <property type="match status" value="1"/>
</dbReference>
<evidence type="ECO:0000313" key="2">
    <source>
        <dbReference type="EMBL" id="GAH75205.1"/>
    </source>
</evidence>
<dbReference type="PROSITE" id="PS50994">
    <property type="entry name" value="INTEGRASE"/>
    <property type="match status" value="1"/>
</dbReference>
<dbReference type="InterPro" id="IPR054353">
    <property type="entry name" value="IstA-like_C"/>
</dbReference>
<dbReference type="AlphaFoldDB" id="X1J113"/>
<dbReference type="EMBL" id="BARU01026233">
    <property type="protein sequence ID" value="GAH75205.1"/>
    <property type="molecule type" value="Genomic_DNA"/>
</dbReference>
<feature type="non-terminal residue" evidence="2">
    <location>
        <position position="272"/>
    </location>
</feature>
<reference evidence="2" key="1">
    <citation type="journal article" date="2014" name="Front. Microbiol.">
        <title>High frequency of phylogenetically diverse reductive dehalogenase-homologous genes in deep subseafloor sedimentary metagenomes.</title>
        <authorList>
            <person name="Kawai M."/>
            <person name="Futagami T."/>
            <person name="Toyoda A."/>
            <person name="Takaki Y."/>
            <person name="Nishi S."/>
            <person name="Hori S."/>
            <person name="Arai W."/>
            <person name="Tsubouchi T."/>
            <person name="Morono Y."/>
            <person name="Uchiyama I."/>
            <person name="Ito T."/>
            <person name="Fujiyama A."/>
            <person name="Inagaki F."/>
            <person name="Takami H."/>
        </authorList>
    </citation>
    <scope>NUCLEOTIDE SEQUENCE</scope>
    <source>
        <strain evidence="2">Expedition CK06-06</strain>
    </source>
</reference>
<dbReference type="PANTHER" id="PTHR35004:SF7">
    <property type="entry name" value="INTEGRASE PROTEIN"/>
    <property type="match status" value="1"/>
</dbReference>
<sequence length="272" mass="32032">RPEFALLPYSNWETGTLCFSECFENLSEGLQNALWELGGVVKAHRTDRLSTAVQKTDHPQEFTDRYTALLKHYGLEGRKIQASKPHENGDVEQLHYRFKKALDQQLMLRDSRDFAGRAEYEAFLKELFVQLNAGRQQRLKEELKGLRRLPLRRLEACKRMPSIRVSPGSAIRVSNNVYSVDSRLIGERVSVRLYAEHLEVWYAQRCVERMPRLRGEGKHNIQYRHIIDWLVRKPGAFENYCYRDDMFPTSRFRMAYDSLKIELTRQKAAKEY</sequence>
<proteinExistence type="predicted"/>
<dbReference type="InterPro" id="IPR001584">
    <property type="entry name" value="Integrase_cat-core"/>
</dbReference>
<evidence type="ECO:0000259" key="1">
    <source>
        <dbReference type="PROSITE" id="PS50994"/>
    </source>
</evidence>
<name>X1J113_9ZZZZ</name>